<dbReference type="Gene3D" id="3.30.70.100">
    <property type="match status" value="1"/>
</dbReference>
<dbReference type="GO" id="GO:0016491">
    <property type="term" value="F:oxidoreductase activity"/>
    <property type="evidence" value="ECO:0007669"/>
    <property type="project" value="InterPro"/>
</dbReference>
<evidence type="ECO:0000313" key="2">
    <source>
        <dbReference type="Proteomes" id="UP000326857"/>
    </source>
</evidence>
<reference evidence="1 2" key="1">
    <citation type="submission" date="2019-09" db="EMBL/GenBank/DDBJ databases">
        <authorList>
            <person name="Dittami M. S."/>
        </authorList>
    </citation>
    <scope>NUCLEOTIDE SEQUENCE [LARGE SCALE GENOMIC DNA]</scope>
    <source>
        <strain evidence="1">SPHINGO391</strain>
    </source>
</reference>
<gene>
    <name evidence="1" type="ORF">SPHINGO391_500156</name>
</gene>
<evidence type="ECO:0008006" key="3">
    <source>
        <dbReference type="Google" id="ProtNLM"/>
    </source>
</evidence>
<accession>A0A5E8AAL4</accession>
<dbReference type="RefSeq" id="WP_031441032.1">
    <property type="nucleotide sequence ID" value="NZ_JASPFP010000003.1"/>
</dbReference>
<dbReference type="Proteomes" id="UP000326857">
    <property type="component" value="Unassembled WGS sequence"/>
</dbReference>
<dbReference type="NCBIfam" id="TIGR02118">
    <property type="entry name" value="EthD family reductase"/>
    <property type="match status" value="1"/>
</dbReference>
<dbReference type="InterPro" id="IPR011008">
    <property type="entry name" value="Dimeric_a/b-barrel"/>
</dbReference>
<dbReference type="SUPFAM" id="SSF54909">
    <property type="entry name" value="Dimeric alpha+beta barrel"/>
    <property type="match status" value="1"/>
</dbReference>
<evidence type="ECO:0000313" key="1">
    <source>
        <dbReference type="EMBL" id="VVT28225.1"/>
    </source>
</evidence>
<dbReference type="EMBL" id="CABVLI010000046">
    <property type="protein sequence ID" value="VVT28225.1"/>
    <property type="molecule type" value="Genomic_DNA"/>
</dbReference>
<proteinExistence type="predicted"/>
<name>A0A5E8AAL4_9SPHN</name>
<sequence>MAGILLVSYPVTEGARFDRAYYTDTHMPLVKEKWGPLGLTDALALFPDDDAPAAVAVAVLTFTDGAVRDAAMSAPVAAEVFGDVPNFTTISPAAQRLTG</sequence>
<dbReference type="PANTHER" id="PTHR40260:SF2">
    <property type="entry name" value="BLR8190 PROTEIN"/>
    <property type="match status" value="1"/>
</dbReference>
<dbReference type="InterPro" id="IPR009799">
    <property type="entry name" value="EthD_dom"/>
</dbReference>
<dbReference type="PANTHER" id="PTHR40260">
    <property type="entry name" value="BLR8190 PROTEIN"/>
    <property type="match status" value="1"/>
</dbReference>
<protein>
    <recommendedName>
        <fullName evidence="3">Ethyl tert-butyl ether degradation protein EthD</fullName>
    </recommendedName>
</protein>
<organism evidence="1 2">
    <name type="scientific">Sphingomonas aurantiaca</name>
    <dbReference type="NCBI Taxonomy" id="185949"/>
    <lineage>
        <taxon>Bacteria</taxon>
        <taxon>Pseudomonadati</taxon>
        <taxon>Pseudomonadota</taxon>
        <taxon>Alphaproteobacteria</taxon>
        <taxon>Sphingomonadales</taxon>
        <taxon>Sphingomonadaceae</taxon>
        <taxon>Sphingomonas</taxon>
    </lineage>
</organism>
<dbReference type="AlphaFoldDB" id="A0A5E8AAL4"/>